<reference evidence="1" key="2">
    <citation type="submission" date="2022-10" db="EMBL/GenBank/DDBJ databases">
        <authorList>
            <consortium name="ENA_rothamsted_submissions"/>
            <consortium name="culmorum"/>
            <person name="King R."/>
        </authorList>
    </citation>
    <scope>NUCLEOTIDE SEQUENCE</scope>
</reference>
<keyword evidence="2" id="KW-1185">Reference proteome</keyword>
<evidence type="ECO:0000313" key="1">
    <source>
        <dbReference type="EMBL" id="CAH1708096.1"/>
    </source>
</evidence>
<evidence type="ECO:0000313" key="2">
    <source>
        <dbReference type="Proteomes" id="UP001154329"/>
    </source>
</evidence>
<gene>
    <name evidence="1" type="ORF">APHIGO_LOCUS276</name>
</gene>
<dbReference type="Proteomes" id="UP001154329">
    <property type="component" value="Chromosome 1"/>
</dbReference>
<dbReference type="EMBL" id="OU899034">
    <property type="protein sequence ID" value="CAH1708096.1"/>
    <property type="molecule type" value="Genomic_DNA"/>
</dbReference>
<proteinExistence type="predicted"/>
<organism evidence="1 2">
    <name type="scientific">Aphis gossypii</name>
    <name type="common">Cotton aphid</name>
    <dbReference type="NCBI Taxonomy" id="80765"/>
    <lineage>
        <taxon>Eukaryota</taxon>
        <taxon>Metazoa</taxon>
        <taxon>Ecdysozoa</taxon>
        <taxon>Arthropoda</taxon>
        <taxon>Hexapoda</taxon>
        <taxon>Insecta</taxon>
        <taxon>Pterygota</taxon>
        <taxon>Neoptera</taxon>
        <taxon>Paraneoptera</taxon>
        <taxon>Hemiptera</taxon>
        <taxon>Sternorrhyncha</taxon>
        <taxon>Aphidomorpha</taxon>
        <taxon>Aphidoidea</taxon>
        <taxon>Aphididae</taxon>
        <taxon>Aphidini</taxon>
        <taxon>Aphis</taxon>
        <taxon>Aphis</taxon>
    </lineage>
</organism>
<sequence>MVHPCPLPITRTTRTNTLTDIGGNSWDILFLLCKICFIAPRPIPVQHNDPLKVWNEFFYYFYPCIIYCVFLKTENYQIRILYCKMGVEIRSSGSDTVTEESIVFNLKKFSCFEQASNNCTSINISSDHDSYLIV</sequence>
<dbReference type="AlphaFoldDB" id="A0A9P0N7V4"/>
<accession>A0A9P0N7V4</accession>
<name>A0A9P0N7V4_APHGO</name>
<protein>
    <submittedName>
        <fullName evidence="1">Uncharacterized protein</fullName>
    </submittedName>
</protein>
<reference evidence="1" key="1">
    <citation type="submission" date="2022-02" db="EMBL/GenBank/DDBJ databases">
        <authorList>
            <person name="King R."/>
        </authorList>
    </citation>
    <scope>NUCLEOTIDE SEQUENCE</scope>
</reference>